<dbReference type="RefSeq" id="WP_404548895.1">
    <property type="nucleotide sequence ID" value="NZ_JADIKJ010000021.1"/>
</dbReference>
<evidence type="ECO:0000313" key="2">
    <source>
        <dbReference type="Proteomes" id="UP001620461"/>
    </source>
</evidence>
<name>A0ABW8JM93_9GAMM</name>
<evidence type="ECO:0000313" key="1">
    <source>
        <dbReference type="EMBL" id="MFK2901958.1"/>
    </source>
</evidence>
<dbReference type="Proteomes" id="UP001620461">
    <property type="component" value="Unassembled WGS sequence"/>
</dbReference>
<proteinExistence type="predicted"/>
<accession>A0ABW8JM93</accession>
<sequence>MSALTSLAGPSNFHLKKRVSGESMERIAENISEFPGDLKYKRAAKRMAVRYMAFHFEKDANKLRPENILEVCSQ</sequence>
<reference evidence="1 2" key="1">
    <citation type="submission" date="2020-10" db="EMBL/GenBank/DDBJ databases">
        <title>Phylogeny of dyella-like bacteria.</title>
        <authorList>
            <person name="Fu J."/>
        </authorList>
    </citation>
    <scope>NUCLEOTIDE SEQUENCE [LARGE SCALE GENOMIC DNA]</scope>
    <source>
        <strain evidence="1 2">JP1</strain>
    </source>
</reference>
<protein>
    <submittedName>
        <fullName evidence="1">Uncharacterized protein</fullName>
    </submittedName>
</protein>
<organism evidence="1 2">
    <name type="scientific">Dyella jejuensis</name>
    <dbReference type="NCBI Taxonomy" id="1432009"/>
    <lineage>
        <taxon>Bacteria</taxon>
        <taxon>Pseudomonadati</taxon>
        <taxon>Pseudomonadota</taxon>
        <taxon>Gammaproteobacteria</taxon>
        <taxon>Lysobacterales</taxon>
        <taxon>Rhodanobacteraceae</taxon>
        <taxon>Dyella</taxon>
    </lineage>
</organism>
<dbReference type="EMBL" id="JADIKJ010000021">
    <property type="protein sequence ID" value="MFK2901958.1"/>
    <property type="molecule type" value="Genomic_DNA"/>
</dbReference>
<keyword evidence="2" id="KW-1185">Reference proteome</keyword>
<comment type="caution">
    <text evidence="1">The sequence shown here is derived from an EMBL/GenBank/DDBJ whole genome shotgun (WGS) entry which is preliminary data.</text>
</comment>
<gene>
    <name evidence="1" type="ORF">ISP15_16585</name>
</gene>